<feature type="active site" description="Glycyl thioester intermediate" evidence="6">
    <location>
        <position position="1137"/>
    </location>
</feature>
<feature type="compositionally biased region" description="Polar residues" evidence="7">
    <location>
        <begin position="665"/>
        <end position="676"/>
    </location>
</feature>
<comment type="caution">
    <text evidence="9">The sequence shown here is derived from an EMBL/GenBank/DDBJ whole genome shotgun (WGS) entry which is preliminary data.</text>
</comment>
<dbReference type="Gene3D" id="3.90.1750.10">
    <property type="entry name" value="Hect, E3 ligase catalytic domains"/>
    <property type="match status" value="1"/>
</dbReference>
<dbReference type="SUPFAM" id="SSF56204">
    <property type="entry name" value="Hect, E3 ligase catalytic domain"/>
    <property type="match status" value="1"/>
</dbReference>
<evidence type="ECO:0000256" key="2">
    <source>
        <dbReference type="ARBA" id="ARBA00004906"/>
    </source>
</evidence>
<dbReference type="PROSITE" id="PS50237">
    <property type="entry name" value="HECT"/>
    <property type="match status" value="1"/>
</dbReference>
<dbReference type="CDD" id="cd23767">
    <property type="entry name" value="IQCD"/>
    <property type="match status" value="1"/>
</dbReference>
<accession>A0A4E0RH02</accession>
<evidence type="ECO:0000313" key="9">
    <source>
        <dbReference type="EMBL" id="THD25374.1"/>
    </source>
</evidence>
<dbReference type="GO" id="GO:0000209">
    <property type="term" value="P:protein polyubiquitination"/>
    <property type="evidence" value="ECO:0007669"/>
    <property type="project" value="InterPro"/>
</dbReference>
<dbReference type="EMBL" id="JXXN02001170">
    <property type="protein sequence ID" value="THD25374.1"/>
    <property type="molecule type" value="Genomic_DNA"/>
</dbReference>
<dbReference type="FunFam" id="3.30.2410.10:FF:000011">
    <property type="entry name" value="Putative Ubiquitin-protein ligase E3C"/>
    <property type="match status" value="1"/>
</dbReference>
<dbReference type="Gene3D" id="3.30.2410.10">
    <property type="entry name" value="Hect, E3 ligase catalytic domain"/>
    <property type="match status" value="1"/>
</dbReference>
<dbReference type="Proteomes" id="UP000230066">
    <property type="component" value="Unassembled WGS sequence"/>
</dbReference>
<keyword evidence="9" id="KW-0436">Ligase</keyword>
<reference evidence="9" key="1">
    <citation type="submission" date="2019-03" db="EMBL/GenBank/DDBJ databases">
        <title>Improved annotation for the trematode Fasciola hepatica.</title>
        <authorList>
            <person name="Choi Y.-J."/>
            <person name="Martin J."/>
            <person name="Mitreva M."/>
        </authorList>
    </citation>
    <scope>NUCLEOTIDE SEQUENCE [LARGE SCALE GENOMIC DNA]</scope>
</reference>
<feature type="region of interest" description="Disordered" evidence="7">
    <location>
        <begin position="653"/>
        <end position="676"/>
    </location>
</feature>
<dbReference type="GO" id="GO:0016874">
    <property type="term" value="F:ligase activity"/>
    <property type="evidence" value="ECO:0007669"/>
    <property type="project" value="UniProtKB-KW"/>
</dbReference>
<dbReference type="Pfam" id="PF00612">
    <property type="entry name" value="IQ"/>
    <property type="match status" value="1"/>
</dbReference>
<comment type="pathway">
    <text evidence="2">Protein modification; protein ubiquitination.</text>
</comment>
<evidence type="ECO:0000256" key="7">
    <source>
        <dbReference type="SAM" id="MobiDB-lite"/>
    </source>
</evidence>
<keyword evidence="10" id="KW-1185">Reference proteome</keyword>
<dbReference type="GO" id="GO:0061630">
    <property type="term" value="F:ubiquitin protein ligase activity"/>
    <property type="evidence" value="ECO:0007669"/>
    <property type="project" value="UniProtKB-EC"/>
</dbReference>
<keyword evidence="4" id="KW-0808">Transferase</keyword>
<evidence type="ECO:0000313" key="10">
    <source>
        <dbReference type="Proteomes" id="UP000230066"/>
    </source>
</evidence>
<evidence type="ECO:0000256" key="3">
    <source>
        <dbReference type="ARBA" id="ARBA00012485"/>
    </source>
</evidence>
<dbReference type="InterPro" id="IPR035983">
    <property type="entry name" value="Hect_E3_ubiquitin_ligase"/>
</dbReference>
<dbReference type="SMART" id="SM00015">
    <property type="entry name" value="IQ"/>
    <property type="match status" value="1"/>
</dbReference>
<comment type="catalytic activity">
    <reaction evidence="1">
        <text>S-ubiquitinyl-[E2 ubiquitin-conjugating enzyme]-L-cysteine + [acceptor protein]-L-lysine = [E2 ubiquitin-conjugating enzyme]-L-cysteine + N(6)-ubiquitinyl-[acceptor protein]-L-lysine.</text>
        <dbReference type="EC" id="2.3.2.26"/>
    </reaction>
</comment>
<dbReference type="InterPro" id="IPR044611">
    <property type="entry name" value="E3A/B/C-like"/>
</dbReference>
<evidence type="ECO:0000256" key="1">
    <source>
        <dbReference type="ARBA" id="ARBA00000885"/>
    </source>
</evidence>
<dbReference type="PROSITE" id="PS50096">
    <property type="entry name" value="IQ"/>
    <property type="match status" value="1"/>
</dbReference>
<organism evidence="9 10">
    <name type="scientific">Fasciola hepatica</name>
    <name type="common">Liver fluke</name>
    <dbReference type="NCBI Taxonomy" id="6192"/>
    <lineage>
        <taxon>Eukaryota</taxon>
        <taxon>Metazoa</taxon>
        <taxon>Spiralia</taxon>
        <taxon>Lophotrochozoa</taxon>
        <taxon>Platyhelminthes</taxon>
        <taxon>Trematoda</taxon>
        <taxon>Digenea</taxon>
        <taxon>Plagiorchiida</taxon>
        <taxon>Echinostomata</taxon>
        <taxon>Echinostomatoidea</taxon>
        <taxon>Fasciolidae</taxon>
        <taxon>Fasciola</taxon>
    </lineage>
</organism>
<dbReference type="Gene3D" id="3.30.2160.10">
    <property type="entry name" value="Hect, E3 ligase catalytic domain"/>
    <property type="match status" value="1"/>
</dbReference>
<dbReference type="AlphaFoldDB" id="A0A4E0RH02"/>
<keyword evidence="5 6" id="KW-0833">Ubl conjugation pathway</keyword>
<evidence type="ECO:0000259" key="8">
    <source>
        <dbReference type="PROSITE" id="PS50237"/>
    </source>
</evidence>
<feature type="domain" description="HECT" evidence="8">
    <location>
        <begin position="802"/>
        <end position="1169"/>
    </location>
</feature>
<protein>
    <recommendedName>
        <fullName evidence="3">HECT-type E3 ubiquitin transferase</fullName>
        <ecNumber evidence="3">2.3.2.26</ecNumber>
    </recommendedName>
</protein>
<dbReference type="InterPro" id="IPR000569">
    <property type="entry name" value="HECT_dom"/>
</dbReference>
<dbReference type="PANTHER" id="PTHR45700">
    <property type="entry name" value="UBIQUITIN-PROTEIN LIGASE E3C"/>
    <property type="match status" value="1"/>
</dbReference>
<proteinExistence type="predicted"/>
<dbReference type="PANTHER" id="PTHR45700:SF3">
    <property type="entry name" value="UBIQUITIN-PROTEIN LIGASE E3B"/>
    <property type="match status" value="1"/>
</dbReference>
<dbReference type="Pfam" id="PF00632">
    <property type="entry name" value="HECT"/>
    <property type="match status" value="1"/>
</dbReference>
<evidence type="ECO:0000256" key="4">
    <source>
        <dbReference type="ARBA" id="ARBA00022679"/>
    </source>
</evidence>
<evidence type="ECO:0000256" key="6">
    <source>
        <dbReference type="PROSITE-ProRule" id="PRU00104"/>
    </source>
</evidence>
<dbReference type="FunFam" id="3.30.2160.10:FF:000002">
    <property type="entry name" value="Putative Ubiquitin-protein ligase E3C"/>
    <property type="match status" value="1"/>
</dbReference>
<dbReference type="InterPro" id="IPR000048">
    <property type="entry name" value="IQ_motif_EF-hand-BS"/>
</dbReference>
<evidence type="ECO:0000256" key="5">
    <source>
        <dbReference type="ARBA" id="ARBA00022786"/>
    </source>
</evidence>
<sequence length="1169" mass="131809">MFDRIKPDVDVFIEKNRKERCERREARIREKSAVMIQKVWRGYHARSQALFEFRCSCDNIIARETSADELLRATRYLSFRFSPENDRQRFEILVRRIMSSIETGKPETSYLALALRKATLVHWIRVTKWIFASIVHYLASLDPCNPTSSKTLNVFLSLLLVITDYPRWTFYDAHLEPSMNQLTRIFLEDLLHNGLYERLHILLAKGLARHSPMFTKTSLTGIFTVAMRPLIYSDFAQKYMLMFASQILAVPGFVLHVNSMMNEVYDTVLRERLCTKTVLILCDNPNELDSLVASLDGSYVLCFIANLIQLSLLEGEILAVHCSKFCVVLSKLLSHLGTYVGSKKSTMSSWHPILGWFAQPLDTSLQAAMTFVTKQLRLLWNGRMVRMLFGDLYAETELDDPESKNGTLATAAAVVAGPSSSRSSAVATTIPDSSPTRRPAASLASFTSRGFDLDHYKGRVRHGLTNFLHQLSLSRAKRKFRAGLTSVASAAGAGGAVGLGSSYSSSGSGSISPAGPNDLPESLKAVCMLYCFTVTSLREIRNDILAGLSLGDLLPRLWRLVARCGTVQDWVKVLMDSKLGVHAKPHASHLLHIFTAAASNLLSILDDVELFELDKSFTADELCSMGAFFNQLVYETVLAVPDPWALHSWSSPTAPKPSVGEPLPTTKSESGALGTQNPTACTLPGLFTMCLRLLSIIYERDSRHPFTPPDFWLIPNLKVSAFLADLRKSKPHALFLLKNVPHIIPHKERVMLFRERVRDDKASLGVQTRMNWLTDDGPVGAVITIHRNRLVEDGYQQLANLSSTQLRMKIRVQFVNELGLDEVGIDLDGVFKEFLEETLHRVFDPSLNLFRVTSDQRLYPSPSSNLQENHLLLFEFLGKMLAKAIYEGIVVDVPFANFFLTQLLGRERAGCYSFLDELATLDRELYKSLSYIKHYDGDVADLEFTYSYAEDCLGQVVVHDLCPGGRCITVTNDLKISYVHRVAHFRMYKQIRAQTASFIRGFYSILNPDWLSIFSPPELQKLISGDSISVNIDDLRQNTRYSGGFHSNHRVIKWLWDILRRDFSDEERSLFLKFVTSCSRPPLLGFSNLEPPFCIRCVQYTNEDQDVGDTLGSVLKGFFGVGVRREEVTRLPTTSTCFNLLKLPNYSSRSVLRDKLRYAIRSHAGFELS</sequence>
<dbReference type="GO" id="GO:0006511">
    <property type="term" value="P:ubiquitin-dependent protein catabolic process"/>
    <property type="evidence" value="ECO:0007669"/>
    <property type="project" value="TreeGrafter"/>
</dbReference>
<dbReference type="EC" id="2.3.2.26" evidence="3"/>
<dbReference type="CDD" id="cd00078">
    <property type="entry name" value="HECTc"/>
    <property type="match status" value="1"/>
</dbReference>
<dbReference type="SMART" id="SM00119">
    <property type="entry name" value="HECTc"/>
    <property type="match status" value="1"/>
</dbReference>
<gene>
    <name evidence="9" type="ORF">D915_003810</name>
</gene>
<name>A0A4E0RH02_FASHE</name>